<dbReference type="AlphaFoldDB" id="A0A0E0ISE7"/>
<evidence type="ECO:0000313" key="3">
    <source>
        <dbReference type="Proteomes" id="UP000006591"/>
    </source>
</evidence>
<sequence>MRLASDECGRLSVKGGVIEYRVKEEEISRLVLVLLRSLRRRQDERRAGRRSPSGKQSSGGEEGILKDKN</sequence>
<name>A0A0E0ISE7_ORYNI</name>
<protein>
    <submittedName>
        <fullName evidence="2">Uncharacterized protein</fullName>
    </submittedName>
</protein>
<keyword evidence="3" id="KW-1185">Reference proteome</keyword>
<accession>A0A0E0ISE7</accession>
<reference evidence="2" key="2">
    <citation type="submission" date="2018-04" db="EMBL/GenBank/DDBJ databases">
        <title>OnivRS2 (Oryza nivara Reference Sequence Version 2).</title>
        <authorList>
            <person name="Zhang J."/>
            <person name="Kudrna D."/>
            <person name="Lee S."/>
            <person name="Talag J."/>
            <person name="Rajasekar S."/>
            <person name="Welchert J."/>
            <person name="Hsing Y.-I."/>
            <person name="Wing R.A."/>
        </authorList>
    </citation>
    <scope>NUCLEOTIDE SEQUENCE [LARGE SCALE GENOMIC DNA]</scope>
</reference>
<evidence type="ECO:0000256" key="1">
    <source>
        <dbReference type="SAM" id="MobiDB-lite"/>
    </source>
</evidence>
<reference evidence="2" key="1">
    <citation type="submission" date="2015-04" db="UniProtKB">
        <authorList>
            <consortium name="EnsemblPlants"/>
        </authorList>
    </citation>
    <scope>IDENTIFICATION</scope>
    <source>
        <strain evidence="2">SL10</strain>
    </source>
</reference>
<proteinExistence type="predicted"/>
<organism evidence="2">
    <name type="scientific">Oryza nivara</name>
    <name type="common">Indian wild rice</name>
    <name type="synonym">Oryza sativa f. spontanea</name>
    <dbReference type="NCBI Taxonomy" id="4536"/>
    <lineage>
        <taxon>Eukaryota</taxon>
        <taxon>Viridiplantae</taxon>
        <taxon>Streptophyta</taxon>
        <taxon>Embryophyta</taxon>
        <taxon>Tracheophyta</taxon>
        <taxon>Spermatophyta</taxon>
        <taxon>Magnoliopsida</taxon>
        <taxon>Liliopsida</taxon>
        <taxon>Poales</taxon>
        <taxon>Poaceae</taxon>
        <taxon>BOP clade</taxon>
        <taxon>Oryzoideae</taxon>
        <taxon>Oryzeae</taxon>
        <taxon>Oryzinae</taxon>
        <taxon>Oryza</taxon>
    </lineage>
</organism>
<dbReference type="EnsemblPlants" id="ONIVA10G10180.1">
    <property type="protein sequence ID" value="ONIVA10G10180.1"/>
    <property type="gene ID" value="ONIVA10G10180"/>
</dbReference>
<evidence type="ECO:0000313" key="2">
    <source>
        <dbReference type="EnsemblPlants" id="ONIVA10G10180.1"/>
    </source>
</evidence>
<feature type="region of interest" description="Disordered" evidence="1">
    <location>
        <begin position="42"/>
        <end position="69"/>
    </location>
</feature>
<dbReference type="HOGENOM" id="CLU_2780189_0_0_1"/>
<dbReference type="Gramene" id="ONIVA10G10180.1">
    <property type="protein sequence ID" value="ONIVA10G10180.1"/>
    <property type="gene ID" value="ONIVA10G10180"/>
</dbReference>
<dbReference type="Proteomes" id="UP000006591">
    <property type="component" value="Chromosome 10"/>
</dbReference>